<name>A0A383EHB6_9ZZZZ</name>
<protein>
    <submittedName>
        <fullName evidence="1">Uncharacterized protein</fullName>
    </submittedName>
</protein>
<proteinExistence type="predicted"/>
<dbReference type="AlphaFoldDB" id="A0A383EHB6"/>
<dbReference type="EMBL" id="UINC01225599">
    <property type="protein sequence ID" value="SVE55740.1"/>
    <property type="molecule type" value="Genomic_DNA"/>
</dbReference>
<gene>
    <name evidence="1" type="ORF">METZ01_LOCUS508594</name>
</gene>
<evidence type="ECO:0000313" key="1">
    <source>
        <dbReference type="EMBL" id="SVE55740.1"/>
    </source>
</evidence>
<organism evidence="1">
    <name type="scientific">marine metagenome</name>
    <dbReference type="NCBI Taxonomy" id="408172"/>
    <lineage>
        <taxon>unclassified sequences</taxon>
        <taxon>metagenomes</taxon>
        <taxon>ecological metagenomes</taxon>
    </lineage>
</organism>
<reference evidence="1" key="1">
    <citation type="submission" date="2018-05" db="EMBL/GenBank/DDBJ databases">
        <authorList>
            <person name="Lanie J.A."/>
            <person name="Ng W.-L."/>
            <person name="Kazmierczak K.M."/>
            <person name="Andrzejewski T.M."/>
            <person name="Davidsen T.M."/>
            <person name="Wayne K.J."/>
            <person name="Tettelin H."/>
            <person name="Glass J.I."/>
            <person name="Rusch D."/>
            <person name="Podicherti R."/>
            <person name="Tsui H.-C.T."/>
            <person name="Winkler M.E."/>
        </authorList>
    </citation>
    <scope>NUCLEOTIDE SEQUENCE</scope>
</reference>
<accession>A0A383EHB6</accession>
<sequence>MFKLIASIGLFVLILISGRSAEAHIFDIDGNGELNALTDGLLVLRHLFGFKGSALSENALAQNADRLEDAELQSHLANYSLYLDIDADGQTDALTDGLLF</sequence>
<feature type="non-terminal residue" evidence="1">
    <location>
        <position position="100"/>
    </location>
</feature>